<accession>A0AB39BVR7</accession>
<evidence type="ECO:0008006" key="2">
    <source>
        <dbReference type="Google" id="ProtNLM"/>
    </source>
</evidence>
<dbReference type="PROSITE" id="PS51257">
    <property type="entry name" value="PROKAR_LIPOPROTEIN"/>
    <property type="match status" value="1"/>
</dbReference>
<protein>
    <recommendedName>
        <fullName evidence="2">Lipoprotein</fullName>
    </recommendedName>
</protein>
<gene>
    <name evidence="1" type="ORF">AB3N04_05470</name>
</gene>
<proteinExistence type="predicted"/>
<evidence type="ECO:0000313" key="1">
    <source>
        <dbReference type="EMBL" id="XDI37769.1"/>
    </source>
</evidence>
<name>A0AB39BVR7_9BACI</name>
<dbReference type="AlphaFoldDB" id="A0AB39BVR7"/>
<sequence>MHKKLLMLLIVIVLLLAACVTDTYTYYGEEDHWSAELKITQTSDEFETQELVLIYEGEDVNSVGEITYYVDSVGGFGRSGIHLEENGTISDSSVANPTNAKVTEHTEVEVTVEWDGQTESFILDKQ</sequence>
<reference evidence="1" key="1">
    <citation type="submission" date="2024-07" db="EMBL/GenBank/DDBJ databases">
        <title>Identification and characteristics of an arsenic-resistant bacterial isolate, which belongs to a novel species.</title>
        <authorList>
            <person name="Juszczyk A."/>
            <person name="Kowalczyk A."/>
            <person name="Was K."/>
            <person name="Kosowicz W."/>
            <person name="Budzyn A."/>
            <person name="Latowski D."/>
        </authorList>
    </citation>
    <scope>NUCLEOTIDE SEQUENCE</scope>
    <source>
        <strain evidence="1">As8PL</strain>
    </source>
</reference>
<dbReference type="RefSeq" id="WP_368505097.1">
    <property type="nucleotide sequence ID" value="NZ_CP162551.1"/>
</dbReference>
<dbReference type="EMBL" id="CP162551">
    <property type="protein sequence ID" value="XDI37769.1"/>
    <property type="molecule type" value="Genomic_DNA"/>
</dbReference>
<organism evidence="1">
    <name type="scientific">Alkalihalophilus sp. As8PL</name>
    <dbReference type="NCBI Taxonomy" id="3237103"/>
    <lineage>
        <taxon>Bacteria</taxon>
        <taxon>Bacillati</taxon>
        <taxon>Bacillota</taxon>
        <taxon>Bacilli</taxon>
        <taxon>Bacillales</taxon>
        <taxon>Bacillaceae</taxon>
        <taxon>Alkalihalophilus</taxon>
    </lineage>
</organism>